<dbReference type="EC" id="1.16.3.1" evidence="7"/>
<evidence type="ECO:0000256" key="2">
    <source>
        <dbReference type="ARBA" id="ARBA00023002"/>
    </source>
</evidence>
<dbReference type="EMBL" id="OMKW01000005">
    <property type="protein sequence ID" value="SPF31163.1"/>
    <property type="molecule type" value="Genomic_DNA"/>
</dbReference>
<evidence type="ECO:0000313" key="7">
    <source>
        <dbReference type="EMBL" id="SPF31163.1"/>
    </source>
</evidence>
<keyword evidence="3" id="KW-0732">Signal</keyword>
<feature type="domain" description="Plastocyanin-like" evidence="5">
    <location>
        <begin position="370"/>
        <end position="472"/>
    </location>
</feature>
<dbReference type="SUPFAM" id="SSF49503">
    <property type="entry name" value="Cupredoxins"/>
    <property type="match status" value="3"/>
</dbReference>
<dbReference type="Proteomes" id="UP000244932">
    <property type="component" value="Unassembled WGS sequence"/>
</dbReference>
<dbReference type="Pfam" id="PF07731">
    <property type="entry name" value="Cu-oxidase_2"/>
    <property type="match status" value="1"/>
</dbReference>
<feature type="chain" id="PRO_5015337361" evidence="3">
    <location>
        <begin position="28"/>
        <end position="473"/>
    </location>
</feature>
<dbReference type="GO" id="GO:0004322">
    <property type="term" value="F:ferroxidase activity"/>
    <property type="evidence" value="ECO:0007669"/>
    <property type="project" value="UniProtKB-EC"/>
</dbReference>
<dbReference type="Gene3D" id="2.60.40.420">
    <property type="entry name" value="Cupredoxins - blue copper proteins"/>
    <property type="match status" value="3"/>
</dbReference>
<dbReference type="PANTHER" id="PTHR11709">
    <property type="entry name" value="MULTI-COPPER OXIDASE"/>
    <property type="match status" value="1"/>
</dbReference>
<dbReference type="Pfam" id="PF00394">
    <property type="entry name" value="Cu-oxidase"/>
    <property type="match status" value="1"/>
</dbReference>
<keyword evidence="8" id="KW-1185">Reference proteome</keyword>
<dbReference type="OrthoDB" id="9757546at2"/>
<proteinExistence type="predicted"/>
<protein>
    <submittedName>
        <fullName evidence="7">Multicopper oxidase MmcO</fullName>
        <ecNumber evidence="7">1.16.3.1</ecNumber>
    </submittedName>
</protein>
<evidence type="ECO:0000259" key="6">
    <source>
        <dbReference type="Pfam" id="PF07732"/>
    </source>
</evidence>
<evidence type="ECO:0000259" key="4">
    <source>
        <dbReference type="Pfam" id="PF00394"/>
    </source>
</evidence>
<dbReference type="PANTHER" id="PTHR11709:SF2">
    <property type="entry name" value="MULTICOPPER OXIDASE LPR1"/>
    <property type="match status" value="1"/>
</dbReference>
<dbReference type="PROSITE" id="PS00079">
    <property type="entry name" value="MULTICOPPER_OXIDASE1"/>
    <property type="match status" value="1"/>
</dbReference>
<dbReference type="Pfam" id="PF07732">
    <property type="entry name" value="Cu-oxidase_3"/>
    <property type="match status" value="1"/>
</dbReference>
<evidence type="ECO:0000259" key="5">
    <source>
        <dbReference type="Pfam" id="PF07731"/>
    </source>
</evidence>
<feature type="domain" description="Plastocyanin-like" evidence="4">
    <location>
        <begin position="170"/>
        <end position="279"/>
    </location>
</feature>
<accession>A0A2R8AFY6</accession>
<dbReference type="AlphaFoldDB" id="A0A2R8AFY6"/>
<reference evidence="7 8" key="1">
    <citation type="submission" date="2018-03" db="EMBL/GenBank/DDBJ databases">
        <authorList>
            <person name="Keele B.F."/>
        </authorList>
    </citation>
    <scope>NUCLEOTIDE SEQUENCE [LARGE SCALE GENOMIC DNA]</scope>
    <source>
        <strain evidence="7 8">CeCT 8812</strain>
    </source>
</reference>
<dbReference type="InterPro" id="IPR033138">
    <property type="entry name" value="Cu_oxidase_CS"/>
</dbReference>
<dbReference type="PROSITE" id="PS00080">
    <property type="entry name" value="MULTICOPPER_OXIDASE2"/>
    <property type="match status" value="1"/>
</dbReference>
<dbReference type="InterPro" id="IPR002355">
    <property type="entry name" value="Cu_oxidase_Cu_BS"/>
</dbReference>
<dbReference type="RefSeq" id="WP_108783877.1">
    <property type="nucleotide sequence ID" value="NZ_OMKW01000005.1"/>
</dbReference>
<keyword evidence="2 7" id="KW-0560">Oxidoreductase</keyword>
<dbReference type="InterPro" id="IPR011706">
    <property type="entry name" value="Cu-oxidase_C"/>
</dbReference>
<gene>
    <name evidence="7" type="primary">mmcO</name>
    <name evidence="7" type="ORF">POI8812_03514</name>
</gene>
<dbReference type="CDD" id="cd13861">
    <property type="entry name" value="CuRO_1_CumA_like"/>
    <property type="match status" value="1"/>
</dbReference>
<dbReference type="InterPro" id="IPR011707">
    <property type="entry name" value="Cu-oxidase-like_N"/>
</dbReference>
<dbReference type="InterPro" id="IPR001117">
    <property type="entry name" value="Cu-oxidase_2nd"/>
</dbReference>
<evidence type="ECO:0000313" key="8">
    <source>
        <dbReference type="Proteomes" id="UP000244932"/>
    </source>
</evidence>
<dbReference type="PROSITE" id="PS51318">
    <property type="entry name" value="TAT"/>
    <property type="match status" value="1"/>
</dbReference>
<feature type="domain" description="Plastocyanin-like" evidence="6">
    <location>
        <begin position="40"/>
        <end position="155"/>
    </location>
</feature>
<dbReference type="GO" id="GO:0005507">
    <property type="term" value="F:copper ion binding"/>
    <property type="evidence" value="ECO:0007669"/>
    <property type="project" value="InterPro"/>
</dbReference>
<name>A0A2R8AFY6_9RHOB</name>
<feature type="signal peptide" evidence="3">
    <location>
        <begin position="1"/>
        <end position="27"/>
    </location>
</feature>
<sequence length="473" mass="51752">MHTLSRRRFLSGTASLSAGLLGLPAFASSPPVLRAAASRAQLAPEGYATTPVWAYSVEGAGSVPGPEIRVRAGEAVRYRFANDLPEPTAVHWHGIRIRNDMDGAAPLVQAPVMPGGTFDYDYIAPDPGTYWYHAHNRSWEQVARGLSGPLIVEDTSPWAGLDGAATHEETLVLDDWLLEQDASIVEGRWDDLHAASHGGRMGNLITVNGRAQPVLPLERGTRVRLRIINAATARIMPLALSGLAARLIALDGYPVSPRDAEQIVIAPAQRADLVIDVPNELTDEAGIYVDAGRQRFVRLLDIALTGGIADLHVRDVRPLPEWASPVTFDLSDPQRETIVMEGGAMRGLGETYFEGELLGGRALARRGMVWAFNEAANRMDRPIFELPTGRTLHLTMQNRTAFPHAMHLHGYHFAVIARNGQSDPDRDVRDTVLVNVNETVEIALMGQNPGDWMLHCHMLSHQAAGMMAWFRVV</sequence>
<evidence type="ECO:0000256" key="1">
    <source>
        <dbReference type="ARBA" id="ARBA00022723"/>
    </source>
</evidence>
<keyword evidence="1" id="KW-0479">Metal-binding</keyword>
<organism evidence="7 8">
    <name type="scientific">Pontivivens insulae</name>
    <dbReference type="NCBI Taxonomy" id="1639689"/>
    <lineage>
        <taxon>Bacteria</taxon>
        <taxon>Pseudomonadati</taxon>
        <taxon>Pseudomonadota</taxon>
        <taxon>Alphaproteobacteria</taxon>
        <taxon>Rhodobacterales</taxon>
        <taxon>Paracoccaceae</taxon>
        <taxon>Pontivivens</taxon>
    </lineage>
</organism>
<evidence type="ECO:0000256" key="3">
    <source>
        <dbReference type="SAM" id="SignalP"/>
    </source>
</evidence>
<dbReference type="InterPro" id="IPR006311">
    <property type="entry name" value="TAT_signal"/>
</dbReference>
<dbReference type="InterPro" id="IPR008972">
    <property type="entry name" value="Cupredoxin"/>
</dbReference>
<dbReference type="InterPro" id="IPR045087">
    <property type="entry name" value="Cu-oxidase_fam"/>
</dbReference>